<dbReference type="Proteomes" id="UP000196708">
    <property type="component" value="Chromosome 1"/>
</dbReference>
<dbReference type="Pfam" id="PF10620">
    <property type="entry name" value="MdcG"/>
    <property type="match status" value="1"/>
</dbReference>
<evidence type="ECO:0000259" key="3">
    <source>
        <dbReference type="Pfam" id="PF10620"/>
    </source>
</evidence>
<dbReference type="InterPro" id="IPR048903">
    <property type="entry name" value="MdcG_N"/>
</dbReference>
<dbReference type="NCBIfam" id="NF002332">
    <property type="entry name" value="PRK01293.1"/>
    <property type="match status" value="1"/>
</dbReference>
<evidence type="ECO:0000256" key="1">
    <source>
        <dbReference type="ARBA" id="ARBA00022679"/>
    </source>
</evidence>
<organism evidence="5 6">
    <name type="scientific">Vibrio gazogenes</name>
    <dbReference type="NCBI Taxonomy" id="687"/>
    <lineage>
        <taxon>Bacteria</taxon>
        <taxon>Pseudomonadati</taxon>
        <taxon>Pseudomonadota</taxon>
        <taxon>Gammaproteobacteria</taxon>
        <taxon>Vibrionales</taxon>
        <taxon>Vibrionaceae</taxon>
        <taxon>Vibrio</taxon>
    </lineage>
</organism>
<dbReference type="InterPro" id="IPR017557">
    <property type="entry name" value="Holo-ACP_synthase"/>
</dbReference>
<name>A0A1Z2SCC3_VIBGA</name>
<evidence type="ECO:0000259" key="4">
    <source>
        <dbReference type="Pfam" id="PF20866"/>
    </source>
</evidence>
<dbReference type="OrthoDB" id="1275217at2"/>
<dbReference type="Pfam" id="PF20866">
    <property type="entry name" value="MdcG_N"/>
    <property type="match status" value="1"/>
</dbReference>
<reference evidence="5 6" key="1">
    <citation type="submission" date="2016-12" db="EMBL/GenBank/DDBJ databases">
        <authorList>
            <person name="Song W.-J."/>
            <person name="Kurnit D.M."/>
        </authorList>
    </citation>
    <scope>NUCLEOTIDE SEQUENCE [LARGE SCALE GENOMIC DNA]</scope>
    <source>
        <strain evidence="5 6">ATCC 43942</strain>
    </source>
</reference>
<dbReference type="RefSeq" id="WP_021018899.1">
    <property type="nucleotide sequence ID" value="NZ_CP018835.1"/>
</dbReference>
<sequence>MKLVYQPHDLLWVNHLSDDEQPPAWFHLTDLISRPVVVRRAPYQADRIAVGIRGFSRSQRHASLVTPQAIVRHLTPEQLVEQQGWYTQYQNHPLPHWQTLADIDDIFRSYSLAWGITGSLAFELATGMHTANPQSDIDLRILAPTPLDKQQASELAQQLATLAQRPDVQIETALGAFALSEWLQTSGSVMIKSNQGPFLSANPWQTDA</sequence>
<feature type="domain" description="Phosphoribosyl-dephospho-CoA transferase MdcG N-terminal" evidence="4">
    <location>
        <begin position="6"/>
        <end position="76"/>
    </location>
</feature>
<evidence type="ECO:0000256" key="2">
    <source>
        <dbReference type="ARBA" id="ARBA00022695"/>
    </source>
</evidence>
<evidence type="ECO:0008006" key="7">
    <source>
        <dbReference type="Google" id="ProtNLM"/>
    </source>
</evidence>
<accession>A0A1Z2SCC3</accession>
<protein>
    <recommendedName>
        <fullName evidence="7">Phosphoribosyl-dephospho-CoA transferase</fullName>
    </recommendedName>
</protein>
<gene>
    <name evidence="5" type="ORF">BSQ33_03245</name>
</gene>
<dbReference type="GO" id="GO:0016779">
    <property type="term" value="F:nucleotidyltransferase activity"/>
    <property type="evidence" value="ECO:0007669"/>
    <property type="project" value="UniProtKB-KW"/>
</dbReference>
<dbReference type="InterPro" id="IPR049180">
    <property type="entry name" value="MdcG_C"/>
</dbReference>
<dbReference type="NCBIfam" id="TIGR03135">
    <property type="entry name" value="malonate_mdcG"/>
    <property type="match status" value="1"/>
</dbReference>
<evidence type="ECO:0000313" key="6">
    <source>
        <dbReference type="Proteomes" id="UP000196708"/>
    </source>
</evidence>
<dbReference type="AlphaFoldDB" id="A0A1Z2SCC3"/>
<keyword evidence="1" id="KW-0808">Transferase</keyword>
<feature type="domain" description="Phosphoribosyl-dephospho-CoA transferase MdcG C-terminal" evidence="3">
    <location>
        <begin position="90"/>
        <end position="201"/>
    </location>
</feature>
<proteinExistence type="predicted"/>
<evidence type="ECO:0000313" key="5">
    <source>
        <dbReference type="EMBL" id="ASA54838.1"/>
    </source>
</evidence>
<keyword evidence="2" id="KW-0548">Nucleotidyltransferase</keyword>
<dbReference type="EMBL" id="CP018835">
    <property type="protein sequence ID" value="ASA54838.1"/>
    <property type="molecule type" value="Genomic_DNA"/>
</dbReference>
<dbReference type="KEGG" id="vga:BSQ33_03245"/>